<gene>
    <name evidence="2" type="ORF">SAMN05660691_03353</name>
</gene>
<evidence type="ECO:0000256" key="1">
    <source>
        <dbReference type="SAM" id="Coils"/>
    </source>
</evidence>
<keyword evidence="1" id="KW-0175">Coiled coil</keyword>
<dbReference type="OrthoDB" id="828248at2"/>
<accession>A0A1H6N4L9</accession>
<dbReference type="AlphaFoldDB" id="A0A1H6N4L9"/>
<keyword evidence="3" id="KW-1185">Reference proteome</keyword>
<dbReference type="RefSeq" id="WP_092795762.1">
    <property type="nucleotide sequence ID" value="NZ_DASWWU010000001.1"/>
</dbReference>
<evidence type="ECO:0000313" key="3">
    <source>
        <dbReference type="Proteomes" id="UP000199371"/>
    </source>
</evidence>
<sequence length="67" mass="7652">MSDVHSCPTCNARAKKIIDPQSGEPRLKALQDDEVAAKVVQLKLMLQKEKQRNEQLKTRLAELEQHN</sequence>
<protein>
    <submittedName>
        <fullName evidence="2">Uncharacterized protein</fullName>
    </submittedName>
</protein>
<dbReference type="Proteomes" id="UP000199371">
    <property type="component" value="Unassembled WGS sequence"/>
</dbReference>
<proteinExistence type="predicted"/>
<reference evidence="3" key="1">
    <citation type="submission" date="2016-10" db="EMBL/GenBank/DDBJ databases">
        <authorList>
            <person name="Varghese N."/>
            <person name="Submissions S."/>
        </authorList>
    </citation>
    <scope>NUCLEOTIDE SEQUENCE [LARGE SCALE GENOMIC DNA]</scope>
    <source>
        <strain evidence="3">DSM 17616</strain>
    </source>
</reference>
<feature type="coiled-coil region" evidence="1">
    <location>
        <begin position="39"/>
        <end position="66"/>
    </location>
</feature>
<evidence type="ECO:0000313" key="2">
    <source>
        <dbReference type="EMBL" id="SEI07139.1"/>
    </source>
</evidence>
<name>A0A1H6N4L9_9GAMM</name>
<dbReference type="EMBL" id="FNXF01000015">
    <property type="protein sequence ID" value="SEI07139.1"/>
    <property type="molecule type" value="Genomic_DNA"/>
</dbReference>
<organism evidence="2 3">
    <name type="scientific">Rheinheimera pacifica</name>
    <dbReference type="NCBI Taxonomy" id="173990"/>
    <lineage>
        <taxon>Bacteria</taxon>
        <taxon>Pseudomonadati</taxon>
        <taxon>Pseudomonadota</taxon>
        <taxon>Gammaproteobacteria</taxon>
        <taxon>Chromatiales</taxon>
        <taxon>Chromatiaceae</taxon>
        <taxon>Rheinheimera</taxon>
    </lineage>
</organism>